<dbReference type="InterPro" id="IPR000941">
    <property type="entry name" value="Enolase"/>
</dbReference>
<dbReference type="RefSeq" id="WP_366534422.1">
    <property type="nucleotide sequence ID" value="NZ_LHQV01000005.1"/>
</dbReference>
<dbReference type="Gene3D" id="3.30.390.10">
    <property type="entry name" value="Enolase-like, N-terminal domain"/>
    <property type="match status" value="1"/>
</dbReference>
<dbReference type="GO" id="GO:0004634">
    <property type="term" value="F:phosphopyruvate hydratase activity"/>
    <property type="evidence" value="ECO:0007669"/>
    <property type="project" value="InterPro"/>
</dbReference>
<dbReference type="GO" id="GO:0000287">
    <property type="term" value="F:magnesium ion binding"/>
    <property type="evidence" value="ECO:0007669"/>
    <property type="project" value="InterPro"/>
</dbReference>
<evidence type="ECO:0000259" key="2">
    <source>
        <dbReference type="SMART" id="SM01193"/>
    </source>
</evidence>
<comment type="caution">
    <text evidence="3">The sequence shown here is derived from an EMBL/GenBank/DDBJ whole genome shotgun (WGS) entry which is preliminary data.</text>
</comment>
<feature type="domain" description="Enolase N-terminal" evidence="2">
    <location>
        <begin position="4"/>
        <end position="124"/>
    </location>
</feature>
<evidence type="ECO:0000313" key="3">
    <source>
        <dbReference type="EMBL" id="OQK03832.1"/>
    </source>
</evidence>
<keyword evidence="4" id="KW-1185">Reference proteome</keyword>
<dbReference type="SMART" id="SM01193">
    <property type="entry name" value="Enolase_N"/>
    <property type="match status" value="1"/>
</dbReference>
<dbReference type="PANTHER" id="PTHR11902:SF1">
    <property type="entry name" value="ENOLASE"/>
    <property type="match status" value="1"/>
</dbReference>
<dbReference type="SUPFAM" id="SSF54826">
    <property type="entry name" value="Enolase N-terminal domain-like"/>
    <property type="match status" value="1"/>
</dbReference>
<dbReference type="GO" id="GO:0000015">
    <property type="term" value="C:phosphopyruvate hydratase complex"/>
    <property type="evidence" value="ECO:0007669"/>
    <property type="project" value="InterPro"/>
</dbReference>
<evidence type="ECO:0000313" key="4">
    <source>
        <dbReference type="Proteomes" id="UP000191946"/>
    </source>
</evidence>
<gene>
    <name evidence="3" type="ORF">AKG60_02810</name>
</gene>
<dbReference type="Pfam" id="PF03952">
    <property type="entry name" value="Enolase_N"/>
    <property type="match status" value="1"/>
</dbReference>
<dbReference type="PANTHER" id="PTHR11902">
    <property type="entry name" value="ENOLASE"/>
    <property type="match status" value="1"/>
</dbReference>
<dbReference type="EMBL" id="LHQV01000005">
    <property type="protein sequence ID" value="OQK03832.1"/>
    <property type="molecule type" value="Genomic_DNA"/>
</dbReference>
<dbReference type="GO" id="GO:0006096">
    <property type="term" value="P:glycolytic process"/>
    <property type="evidence" value="ECO:0007669"/>
    <property type="project" value="InterPro"/>
</dbReference>
<dbReference type="InterPro" id="IPR029017">
    <property type="entry name" value="Enolase-like_N"/>
</dbReference>
<proteinExistence type="predicted"/>
<protein>
    <recommendedName>
        <fullName evidence="2">Enolase N-terminal domain-containing protein</fullName>
    </recommendedName>
</protein>
<dbReference type="AlphaFoldDB" id="A0AAX0MJL2"/>
<dbReference type="Proteomes" id="UP000191946">
    <property type="component" value="Unassembled WGS sequence"/>
</dbReference>
<dbReference type="InterPro" id="IPR020811">
    <property type="entry name" value="Enolase_N"/>
</dbReference>
<evidence type="ECO:0000256" key="1">
    <source>
        <dbReference type="ARBA" id="ARBA00022842"/>
    </source>
</evidence>
<keyword evidence="1" id="KW-0460">Magnesium</keyword>
<accession>A0AAX0MJL2</accession>
<organism evidence="3 4">
    <name type="scientific">Vibrio parahaemolyticus</name>
    <dbReference type="NCBI Taxonomy" id="670"/>
    <lineage>
        <taxon>Bacteria</taxon>
        <taxon>Pseudomonadati</taxon>
        <taxon>Pseudomonadota</taxon>
        <taxon>Gammaproteobacteria</taxon>
        <taxon>Vibrionales</taxon>
        <taxon>Vibrionaceae</taxon>
        <taxon>Vibrio</taxon>
    </lineage>
</organism>
<name>A0AAX0MJL2_VIBPH</name>
<sequence length="136" mass="14593">MALIKAVTAKKGTDSKGDETIIAIVTLESGKSGSASPPPSFFNGLSEVDRNHLVSKSIKTINELLCDKIVSLDSFQQAKIDNELMSADDLDKESVLAKISVLTVSLANAKAAANEKNIPLYEHIASLSRSHIKIRD</sequence>
<reference evidence="3 4" key="1">
    <citation type="submission" date="2015-08" db="EMBL/GenBank/DDBJ databases">
        <title>Draft Genome Sequences of Vibrio parahaemolyticus Strains.</title>
        <authorList>
            <person name="Gonzalez-Escalona N."/>
            <person name="DePaola A."/>
        </authorList>
    </citation>
    <scope>NUCLEOTIDE SEQUENCE [LARGE SCALE GENOMIC DNA]</scope>
    <source>
        <strain evidence="3 4">CFSAN001621</strain>
    </source>
</reference>